<dbReference type="EMBL" id="KN846954">
    <property type="protein sequence ID" value="KIV78012.1"/>
    <property type="molecule type" value="Genomic_DNA"/>
</dbReference>
<dbReference type="GO" id="GO:0070290">
    <property type="term" value="F:N-acylphosphatidylethanolamine-specific phospholipase D activity"/>
    <property type="evidence" value="ECO:0007669"/>
    <property type="project" value="TreeGrafter"/>
</dbReference>
<evidence type="ECO:0000259" key="2">
    <source>
        <dbReference type="Pfam" id="PF12706"/>
    </source>
</evidence>
<evidence type="ECO:0000256" key="1">
    <source>
        <dbReference type="SAM" id="MobiDB-lite"/>
    </source>
</evidence>
<dbReference type="PANTHER" id="PTHR15032">
    <property type="entry name" value="N-ACYL-PHOSPHATIDYLETHANOLAMINE-HYDROLYZING PHOSPHOLIPASE D"/>
    <property type="match status" value="1"/>
</dbReference>
<dbReference type="GO" id="GO:0070292">
    <property type="term" value="P:N-acylphosphatidylethanolamine metabolic process"/>
    <property type="evidence" value="ECO:0007669"/>
    <property type="project" value="TreeGrafter"/>
</dbReference>
<name>A0A0D1Y5B7_9EURO</name>
<accession>A0A0D1Y5B7</accession>
<dbReference type="AlphaFoldDB" id="A0A0D1Y5B7"/>
<dbReference type="InterPro" id="IPR036866">
    <property type="entry name" value="RibonucZ/Hydroxyglut_hydro"/>
</dbReference>
<evidence type="ECO:0000313" key="3">
    <source>
        <dbReference type="EMBL" id="KIV78012.1"/>
    </source>
</evidence>
<reference evidence="3 4" key="1">
    <citation type="submission" date="2015-01" db="EMBL/GenBank/DDBJ databases">
        <title>The Genome Sequence of Exophiala sideris CBS121828.</title>
        <authorList>
            <consortium name="The Broad Institute Genomics Platform"/>
            <person name="Cuomo C."/>
            <person name="de Hoog S."/>
            <person name="Gorbushina A."/>
            <person name="Stielow B."/>
            <person name="Teixiera M."/>
            <person name="Abouelleil A."/>
            <person name="Chapman S.B."/>
            <person name="Priest M."/>
            <person name="Young S.K."/>
            <person name="Wortman J."/>
            <person name="Nusbaum C."/>
            <person name="Birren B."/>
        </authorList>
    </citation>
    <scope>NUCLEOTIDE SEQUENCE [LARGE SCALE GENOMIC DNA]</scope>
    <source>
        <strain evidence="3 4">CBS 121828</strain>
    </source>
</reference>
<dbReference type="PANTHER" id="PTHR15032:SF27">
    <property type="entry name" value="N-ACYL-PHOSPHATIDYLETHANOLAMINE-HYDROLYZING PHOSPHOLIPASE D"/>
    <property type="match status" value="1"/>
</dbReference>
<proteinExistence type="predicted"/>
<protein>
    <recommendedName>
        <fullName evidence="2">Metallo-beta-lactamase domain-containing protein</fullName>
    </recommendedName>
</protein>
<sequence>MSSIRRTSSRPAHHANNTGTSFINPWPSASKPSWAELAKVSFPFGRYEVGLHSHRKARDVKVIDPDWGVTSLEKCKAEKSKCIIGTWLGHAGALVEVPSLDKAEQKSLWLLIDPIFSLRAGPTQYSGVARMKQSPCQVDDLPGCDAVFISHNHYDHLDLSTIKAVWQRFPQARYFVPLGIKQWMLSCGIPDKLVYELDWWQSREYSLADFHHQAVEVSDSQTILRFTCVPAQHNSGRGPIDQGGTLWCGWVMERLLRSKDESTESIFTRKGSIYHAGDTGYRRMTGSDAVCPAFKEIGNRFGPFDLSFVPIWRGGSLGFISSIGLRLSHHDIPSAFHGSPADAIAIHQDVKSRNTIGVHFGTFIGSVNESYEAVIEFGQACDEHSVGDLEDEAEGENGRAGTLDIGASLAVEIS</sequence>
<dbReference type="Pfam" id="PF12706">
    <property type="entry name" value="Lactamase_B_2"/>
    <property type="match status" value="1"/>
</dbReference>
<dbReference type="InterPro" id="IPR001279">
    <property type="entry name" value="Metallo-B-lactamas"/>
</dbReference>
<feature type="domain" description="Metallo-beta-lactamase" evidence="2">
    <location>
        <begin position="109"/>
        <end position="360"/>
    </location>
</feature>
<dbReference type="GO" id="GO:0005737">
    <property type="term" value="C:cytoplasm"/>
    <property type="evidence" value="ECO:0007669"/>
    <property type="project" value="TreeGrafter"/>
</dbReference>
<gene>
    <name evidence="3" type="ORF">PV11_09780</name>
</gene>
<feature type="region of interest" description="Disordered" evidence="1">
    <location>
        <begin position="1"/>
        <end position="24"/>
    </location>
</feature>
<organism evidence="3 4">
    <name type="scientific">Exophiala sideris</name>
    <dbReference type="NCBI Taxonomy" id="1016849"/>
    <lineage>
        <taxon>Eukaryota</taxon>
        <taxon>Fungi</taxon>
        <taxon>Dikarya</taxon>
        <taxon>Ascomycota</taxon>
        <taxon>Pezizomycotina</taxon>
        <taxon>Eurotiomycetes</taxon>
        <taxon>Chaetothyriomycetidae</taxon>
        <taxon>Chaetothyriales</taxon>
        <taxon>Herpotrichiellaceae</taxon>
        <taxon>Exophiala</taxon>
    </lineage>
</organism>
<feature type="compositionally biased region" description="Polar residues" evidence="1">
    <location>
        <begin position="14"/>
        <end position="23"/>
    </location>
</feature>
<dbReference type="Proteomes" id="UP000053599">
    <property type="component" value="Unassembled WGS sequence"/>
</dbReference>
<dbReference type="SUPFAM" id="SSF56281">
    <property type="entry name" value="Metallo-hydrolase/oxidoreductase"/>
    <property type="match status" value="1"/>
</dbReference>
<evidence type="ECO:0000313" key="4">
    <source>
        <dbReference type="Proteomes" id="UP000053599"/>
    </source>
</evidence>
<dbReference type="OrthoDB" id="332863at2759"/>
<dbReference type="Gene3D" id="3.60.15.10">
    <property type="entry name" value="Ribonuclease Z/Hydroxyacylglutathione hydrolase-like"/>
    <property type="match status" value="1"/>
</dbReference>
<dbReference type="HOGENOM" id="CLU_020884_2_0_1"/>
<dbReference type="GO" id="GO:0070291">
    <property type="term" value="P:N-acylethanolamine metabolic process"/>
    <property type="evidence" value="ECO:0007669"/>
    <property type="project" value="TreeGrafter"/>
</dbReference>